<dbReference type="Pfam" id="PF04068">
    <property type="entry name" value="Fer4_RLI"/>
    <property type="match status" value="1"/>
</dbReference>
<dbReference type="EMBL" id="AYRZ02000004">
    <property type="protein sequence ID" value="PHT83376.1"/>
    <property type="molecule type" value="Genomic_DNA"/>
</dbReference>
<evidence type="ECO:0000259" key="1">
    <source>
        <dbReference type="PROSITE" id="PS51379"/>
    </source>
</evidence>
<evidence type="ECO:0000313" key="3">
    <source>
        <dbReference type="Proteomes" id="UP000222542"/>
    </source>
</evidence>
<dbReference type="AlphaFoldDB" id="A0A2G2ZN09"/>
<dbReference type="PANTHER" id="PTHR19248">
    <property type="entry name" value="ATP-BINDING TRANSPORT PROTEIN-RELATED"/>
    <property type="match status" value="1"/>
</dbReference>
<dbReference type="OMA" id="EKDTTHC"/>
<dbReference type="InterPro" id="IPR027417">
    <property type="entry name" value="P-loop_NTPase"/>
</dbReference>
<dbReference type="InterPro" id="IPR017896">
    <property type="entry name" value="4Fe4S_Fe-S-bd"/>
</dbReference>
<accession>A0A2G2ZN09</accession>
<dbReference type="SUPFAM" id="SSF54862">
    <property type="entry name" value="4Fe-4S ferredoxins"/>
    <property type="match status" value="1"/>
</dbReference>
<gene>
    <name evidence="2" type="ORF">T459_11819</name>
</gene>
<reference evidence="2 3" key="2">
    <citation type="journal article" date="2017" name="Genome Biol.">
        <title>New reference genome sequences of hot pepper reveal the massive evolution of plant disease-resistance genes by retroduplication.</title>
        <authorList>
            <person name="Kim S."/>
            <person name="Park J."/>
            <person name="Yeom S.I."/>
            <person name="Kim Y.M."/>
            <person name="Seo E."/>
            <person name="Kim K.T."/>
            <person name="Kim M.S."/>
            <person name="Lee J.M."/>
            <person name="Cheong K."/>
            <person name="Shin H.S."/>
            <person name="Kim S.B."/>
            <person name="Han K."/>
            <person name="Lee J."/>
            <person name="Park M."/>
            <person name="Lee H.A."/>
            <person name="Lee H.Y."/>
            <person name="Lee Y."/>
            <person name="Oh S."/>
            <person name="Lee J.H."/>
            <person name="Choi E."/>
            <person name="Choi E."/>
            <person name="Lee S.E."/>
            <person name="Jeon J."/>
            <person name="Kim H."/>
            <person name="Choi G."/>
            <person name="Song H."/>
            <person name="Lee J."/>
            <person name="Lee S.C."/>
            <person name="Kwon J.K."/>
            <person name="Lee H.Y."/>
            <person name="Koo N."/>
            <person name="Hong Y."/>
            <person name="Kim R.W."/>
            <person name="Kang W.H."/>
            <person name="Huh J.H."/>
            <person name="Kang B.C."/>
            <person name="Yang T.J."/>
            <person name="Lee Y.H."/>
            <person name="Bennetzen J.L."/>
            <person name="Choi D."/>
        </authorList>
    </citation>
    <scope>NUCLEOTIDE SEQUENCE [LARGE SCALE GENOMIC DNA]</scope>
    <source>
        <strain evidence="3">cv. CM334</strain>
    </source>
</reference>
<protein>
    <recommendedName>
        <fullName evidence="1">4Fe-4S ferredoxin-type domain-containing protein</fullName>
    </recommendedName>
</protein>
<dbReference type="STRING" id="4072.A0A2G2ZN09"/>
<feature type="domain" description="4Fe-4S ferredoxin-type" evidence="1">
    <location>
        <begin position="47"/>
        <end position="76"/>
    </location>
</feature>
<dbReference type="InterPro" id="IPR013283">
    <property type="entry name" value="RLI1"/>
</dbReference>
<dbReference type="Gramene" id="PHT83376">
    <property type="protein sequence ID" value="PHT83376"/>
    <property type="gene ID" value="T459_11819"/>
</dbReference>
<dbReference type="PRINTS" id="PR01868">
    <property type="entry name" value="ABCEFAMILY"/>
</dbReference>
<keyword evidence="3" id="KW-1185">Reference proteome</keyword>
<organism evidence="2 3">
    <name type="scientific">Capsicum annuum</name>
    <name type="common">Capsicum pepper</name>
    <dbReference type="NCBI Taxonomy" id="4072"/>
    <lineage>
        <taxon>Eukaryota</taxon>
        <taxon>Viridiplantae</taxon>
        <taxon>Streptophyta</taxon>
        <taxon>Embryophyta</taxon>
        <taxon>Tracheophyta</taxon>
        <taxon>Spermatophyta</taxon>
        <taxon>Magnoliopsida</taxon>
        <taxon>eudicotyledons</taxon>
        <taxon>Gunneridae</taxon>
        <taxon>Pentapetalae</taxon>
        <taxon>asterids</taxon>
        <taxon>lamiids</taxon>
        <taxon>Solanales</taxon>
        <taxon>Solanaceae</taxon>
        <taxon>Solanoideae</taxon>
        <taxon>Capsiceae</taxon>
        <taxon>Capsicum</taxon>
    </lineage>
</organism>
<sequence>MSNQRSTHISIVSADKCKPKKCRQECKKIFPVVRTSKLCIEVTAASKISFILEELHFGCGICVKKCPFEAIQITNLLKDLDKDTTHRSGPNTFKLYKLPVPRIGQVLGLVRTNGIGKSIAHKILAGNLKPNLGQFINLPDWPEILI</sequence>
<dbReference type="Proteomes" id="UP000222542">
    <property type="component" value="Unassembled WGS sequence"/>
</dbReference>
<reference evidence="2 3" key="1">
    <citation type="journal article" date="2014" name="Nat. Genet.">
        <title>Genome sequence of the hot pepper provides insights into the evolution of pungency in Capsicum species.</title>
        <authorList>
            <person name="Kim S."/>
            <person name="Park M."/>
            <person name="Yeom S.I."/>
            <person name="Kim Y.M."/>
            <person name="Lee J.M."/>
            <person name="Lee H.A."/>
            <person name="Seo E."/>
            <person name="Choi J."/>
            <person name="Cheong K."/>
            <person name="Kim K.T."/>
            <person name="Jung K."/>
            <person name="Lee G.W."/>
            <person name="Oh S.K."/>
            <person name="Bae C."/>
            <person name="Kim S.B."/>
            <person name="Lee H.Y."/>
            <person name="Kim S.Y."/>
            <person name="Kim M.S."/>
            <person name="Kang B.C."/>
            <person name="Jo Y.D."/>
            <person name="Yang H.B."/>
            <person name="Jeong H.J."/>
            <person name="Kang W.H."/>
            <person name="Kwon J.K."/>
            <person name="Shin C."/>
            <person name="Lim J.Y."/>
            <person name="Park J.H."/>
            <person name="Huh J.H."/>
            <person name="Kim J.S."/>
            <person name="Kim B.D."/>
            <person name="Cohen O."/>
            <person name="Paran I."/>
            <person name="Suh M.C."/>
            <person name="Lee S.B."/>
            <person name="Kim Y.K."/>
            <person name="Shin Y."/>
            <person name="Noh S.J."/>
            <person name="Park J."/>
            <person name="Seo Y.S."/>
            <person name="Kwon S.Y."/>
            <person name="Kim H.A."/>
            <person name="Park J.M."/>
            <person name="Kim H.J."/>
            <person name="Choi S.B."/>
            <person name="Bosland P.W."/>
            <person name="Reeves G."/>
            <person name="Jo S.H."/>
            <person name="Lee B.W."/>
            <person name="Cho H.T."/>
            <person name="Choi H.S."/>
            <person name="Lee M.S."/>
            <person name="Yu Y."/>
            <person name="Do Choi Y."/>
            <person name="Park B.S."/>
            <person name="van Deynze A."/>
            <person name="Ashrafi H."/>
            <person name="Hill T."/>
            <person name="Kim W.T."/>
            <person name="Pai H.S."/>
            <person name="Ahn H.K."/>
            <person name="Yeam I."/>
            <person name="Giovannoni J.J."/>
            <person name="Rose J.K."/>
            <person name="Sorensen I."/>
            <person name="Lee S.J."/>
            <person name="Kim R.W."/>
            <person name="Choi I.Y."/>
            <person name="Choi B.S."/>
            <person name="Lim J.S."/>
            <person name="Lee Y.H."/>
            <person name="Choi D."/>
        </authorList>
    </citation>
    <scope>NUCLEOTIDE SEQUENCE [LARGE SCALE GENOMIC DNA]</scope>
    <source>
        <strain evidence="3">cv. CM334</strain>
    </source>
</reference>
<proteinExistence type="predicted"/>
<evidence type="ECO:0000313" key="2">
    <source>
        <dbReference type="EMBL" id="PHT83376.1"/>
    </source>
</evidence>
<dbReference type="InterPro" id="IPR007209">
    <property type="entry name" value="RNaseL-inhib-like_metal-bd_dom"/>
</dbReference>
<dbReference type="PROSITE" id="PS51379">
    <property type="entry name" value="4FE4S_FER_2"/>
    <property type="match status" value="1"/>
</dbReference>
<dbReference type="Pfam" id="PF00037">
    <property type="entry name" value="Fer4"/>
    <property type="match status" value="1"/>
</dbReference>
<name>A0A2G2ZN09_CAPAN</name>
<comment type="caution">
    <text evidence="2">The sequence shown here is derived from an EMBL/GenBank/DDBJ whole genome shotgun (WGS) entry which is preliminary data.</text>
</comment>
<dbReference type="Gene3D" id="3.40.50.300">
    <property type="entry name" value="P-loop containing nucleotide triphosphate hydrolases"/>
    <property type="match status" value="1"/>
</dbReference>